<evidence type="ECO:0000313" key="2">
    <source>
        <dbReference type="Proteomes" id="UP000622166"/>
    </source>
</evidence>
<gene>
    <name evidence="1" type="ORF">GCM10010365_74090</name>
</gene>
<organism evidence="1 2">
    <name type="scientific">Streptomyces poonensis</name>
    <dbReference type="NCBI Taxonomy" id="68255"/>
    <lineage>
        <taxon>Bacteria</taxon>
        <taxon>Bacillati</taxon>
        <taxon>Actinomycetota</taxon>
        <taxon>Actinomycetes</taxon>
        <taxon>Kitasatosporales</taxon>
        <taxon>Streptomycetaceae</taxon>
        <taxon>Streptomyces</taxon>
    </lineage>
</organism>
<keyword evidence="2" id="KW-1185">Reference proteome</keyword>
<protein>
    <submittedName>
        <fullName evidence="1">Uncharacterized protein</fullName>
    </submittedName>
</protein>
<proteinExistence type="predicted"/>
<comment type="caution">
    <text evidence="1">The sequence shown here is derived from an EMBL/GenBank/DDBJ whole genome shotgun (WGS) entry which is preliminary data.</text>
</comment>
<sequence>MSARSRPGAVAGAHCWVEELNGCAPDAHGTAYGEGWDSAVGKALDVLASTAANAIGSGDTLTSPGHC</sequence>
<dbReference type="Proteomes" id="UP000622166">
    <property type="component" value="Unassembled WGS sequence"/>
</dbReference>
<reference evidence="1" key="2">
    <citation type="submission" date="2020-09" db="EMBL/GenBank/DDBJ databases">
        <authorList>
            <person name="Sun Q."/>
            <person name="Ohkuma M."/>
        </authorList>
    </citation>
    <scope>NUCLEOTIDE SEQUENCE</scope>
    <source>
        <strain evidence="1">JCM 4815</strain>
    </source>
</reference>
<reference evidence="1" key="1">
    <citation type="journal article" date="2014" name="Int. J. Syst. Evol. Microbiol.">
        <title>Complete genome sequence of Corynebacterium casei LMG S-19264T (=DSM 44701T), isolated from a smear-ripened cheese.</title>
        <authorList>
            <consortium name="US DOE Joint Genome Institute (JGI-PGF)"/>
            <person name="Walter F."/>
            <person name="Albersmeier A."/>
            <person name="Kalinowski J."/>
            <person name="Ruckert C."/>
        </authorList>
    </citation>
    <scope>NUCLEOTIDE SEQUENCE</scope>
    <source>
        <strain evidence="1">JCM 4815</strain>
    </source>
</reference>
<dbReference type="AlphaFoldDB" id="A0A918UYN8"/>
<accession>A0A918UYN8</accession>
<name>A0A918UYN8_9ACTN</name>
<evidence type="ECO:0000313" key="1">
    <source>
        <dbReference type="EMBL" id="GGZ42608.1"/>
    </source>
</evidence>
<dbReference type="EMBL" id="BMVW01000028">
    <property type="protein sequence ID" value="GGZ42608.1"/>
    <property type="molecule type" value="Genomic_DNA"/>
</dbReference>
<dbReference type="RefSeq" id="WP_189867104.1">
    <property type="nucleotide sequence ID" value="NZ_BMVW01000028.1"/>
</dbReference>